<organism evidence="14 15">
    <name type="scientific">Spodoptera littoralis</name>
    <name type="common">Egyptian cotton leafworm</name>
    <dbReference type="NCBI Taxonomy" id="7109"/>
    <lineage>
        <taxon>Eukaryota</taxon>
        <taxon>Metazoa</taxon>
        <taxon>Ecdysozoa</taxon>
        <taxon>Arthropoda</taxon>
        <taxon>Hexapoda</taxon>
        <taxon>Insecta</taxon>
        <taxon>Pterygota</taxon>
        <taxon>Neoptera</taxon>
        <taxon>Endopterygota</taxon>
        <taxon>Lepidoptera</taxon>
        <taxon>Glossata</taxon>
        <taxon>Ditrysia</taxon>
        <taxon>Noctuoidea</taxon>
        <taxon>Noctuidae</taxon>
        <taxon>Amphipyrinae</taxon>
        <taxon>Spodoptera</taxon>
    </lineage>
</organism>
<dbReference type="Gene3D" id="3.40.1800.20">
    <property type="match status" value="1"/>
</dbReference>
<dbReference type="PANTHER" id="PTHR23226">
    <property type="entry name" value="ZINC FINGER AND SCAN DOMAIN-CONTAINING"/>
    <property type="match status" value="1"/>
</dbReference>
<dbReference type="GO" id="GO:0005634">
    <property type="term" value="C:nucleus"/>
    <property type="evidence" value="ECO:0007669"/>
    <property type="project" value="UniProtKB-SubCell"/>
</dbReference>
<evidence type="ECO:0000256" key="7">
    <source>
        <dbReference type="ARBA" id="ARBA00023163"/>
    </source>
</evidence>
<feature type="domain" description="C2H2-type" evidence="12">
    <location>
        <begin position="363"/>
        <end position="390"/>
    </location>
</feature>
<feature type="domain" description="C2H2-type" evidence="12">
    <location>
        <begin position="423"/>
        <end position="451"/>
    </location>
</feature>
<evidence type="ECO:0000256" key="2">
    <source>
        <dbReference type="ARBA" id="ARBA00022723"/>
    </source>
</evidence>
<dbReference type="AlphaFoldDB" id="A0A9P0NBK1"/>
<dbReference type="PROSITE" id="PS51915">
    <property type="entry name" value="ZAD"/>
    <property type="match status" value="1"/>
</dbReference>
<evidence type="ECO:0000313" key="14">
    <source>
        <dbReference type="EMBL" id="CAH1646904.1"/>
    </source>
</evidence>
<proteinExistence type="predicted"/>
<dbReference type="InterPro" id="IPR013087">
    <property type="entry name" value="Znf_C2H2_type"/>
</dbReference>
<dbReference type="EMBL" id="LR824540">
    <property type="protein sequence ID" value="CAH1646904.1"/>
    <property type="molecule type" value="Genomic_DNA"/>
</dbReference>
<protein>
    <submittedName>
        <fullName evidence="14">Uncharacterized protein</fullName>
    </submittedName>
</protein>
<dbReference type="FunFam" id="3.30.160.60:FF:001289">
    <property type="entry name" value="Zinc finger protein 574"/>
    <property type="match status" value="1"/>
</dbReference>
<reference evidence="14" key="1">
    <citation type="submission" date="2022-02" db="EMBL/GenBank/DDBJ databases">
        <authorList>
            <person name="King R."/>
        </authorList>
    </citation>
    <scope>NUCLEOTIDE SEQUENCE</scope>
</reference>
<dbReference type="SUPFAM" id="SSF57667">
    <property type="entry name" value="beta-beta-alpha zinc fingers"/>
    <property type="match status" value="3"/>
</dbReference>
<keyword evidence="2 10" id="KW-0479">Metal-binding</keyword>
<feature type="binding site" evidence="10">
    <location>
        <position position="69"/>
    </location>
    <ligand>
        <name>Zn(2+)</name>
        <dbReference type="ChEBI" id="CHEBI:29105"/>
    </ligand>
</feature>
<feature type="domain" description="C2H2-type" evidence="12">
    <location>
        <begin position="335"/>
        <end position="362"/>
    </location>
</feature>
<evidence type="ECO:0000259" key="12">
    <source>
        <dbReference type="PROSITE" id="PS50157"/>
    </source>
</evidence>
<feature type="domain" description="C2H2-type" evidence="12">
    <location>
        <begin position="396"/>
        <end position="423"/>
    </location>
</feature>
<keyword evidence="6" id="KW-0805">Transcription regulation</keyword>
<feature type="region of interest" description="Disordered" evidence="11">
    <location>
        <begin position="164"/>
        <end position="194"/>
    </location>
</feature>
<keyword evidence="4 9" id="KW-0863">Zinc-finger</keyword>
<keyword evidence="15" id="KW-1185">Reference proteome</keyword>
<dbReference type="Proteomes" id="UP001153321">
    <property type="component" value="Chromosome 9"/>
</dbReference>
<feature type="binding site" evidence="10">
    <location>
        <position position="72"/>
    </location>
    <ligand>
        <name>Zn(2+)</name>
        <dbReference type="ChEBI" id="CHEBI:29105"/>
    </ligand>
</feature>
<comment type="subcellular location">
    <subcellularLocation>
        <location evidence="1">Nucleus</location>
    </subcellularLocation>
</comment>
<dbReference type="GO" id="GO:0008270">
    <property type="term" value="F:zinc ion binding"/>
    <property type="evidence" value="ECO:0007669"/>
    <property type="project" value="UniProtKB-UniRule"/>
</dbReference>
<evidence type="ECO:0000256" key="6">
    <source>
        <dbReference type="ARBA" id="ARBA00023015"/>
    </source>
</evidence>
<evidence type="ECO:0000313" key="15">
    <source>
        <dbReference type="Proteomes" id="UP001153321"/>
    </source>
</evidence>
<dbReference type="Gene3D" id="3.30.160.60">
    <property type="entry name" value="Classic Zinc Finger"/>
    <property type="match status" value="4"/>
</dbReference>
<feature type="domain" description="ZAD" evidence="13">
    <location>
        <begin position="19"/>
        <end position="96"/>
    </location>
</feature>
<feature type="domain" description="C2H2-type" evidence="12">
    <location>
        <begin position="307"/>
        <end position="334"/>
    </location>
</feature>
<evidence type="ECO:0000256" key="10">
    <source>
        <dbReference type="PROSITE-ProRule" id="PRU01263"/>
    </source>
</evidence>
<feature type="compositionally biased region" description="Acidic residues" evidence="11">
    <location>
        <begin position="182"/>
        <end position="191"/>
    </location>
</feature>
<accession>A0A9P0NBK1</accession>
<evidence type="ECO:0000256" key="8">
    <source>
        <dbReference type="ARBA" id="ARBA00023242"/>
    </source>
</evidence>
<dbReference type="FunFam" id="3.30.160.60:FF:000478">
    <property type="entry name" value="Zinc finger protein 133"/>
    <property type="match status" value="1"/>
</dbReference>
<feature type="binding site" evidence="10">
    <location>
        <position position="21"/>
    </location>
    <ligand>
        <name>Zn(2+)</name>
        <dbReference type="ChEBI" id="CHEBI:29105"/>
    </ligand>
</feature>
<evidence type="ECO:0000256" key="5">
    <source>
        <dbReference type="ARBA" id="ARBA00022833"/>
    </source>
</evidence>
<keyword evidence="5 10" id="KW-0862">Zinc</keyword>
<evidence type="ECO:0000256" key="3">
    <source>
        <dbReference type="ARBA" id="ARBA00022737"/>
    </source>
</evidence>
<keyword evidence="3" id="KW-0677">Repeat</keyword>
<sequence length="464" mass="53130">MRTYARKRPSNQLIEDVHELCRLCLNKAMEAMPIFTNDSDTVCATLAIRIMICVGLEVTREECLPNIVCIDCYNELNKYYTFRKKCEATYQKLKSHVLAVKEKQYKQKILMDVEKKKMLEAENKEQLKFVVTFDKEQYDEVHEVLNLNGVAQVNNFVDKLPELDKVDSTEEDNKEKETLDPINEEQQSEDLESSKPDINTFLSTMLLELGILTQQENVLELTNQNIKSLELETGDGSQITLELMEEDDLEEQEQPQEPIDTNEAPSTIKEENVIKQEDIVTKYIVTNTVTKKDVKGDKKNKLINTGSWCEECGKRLASKSALTRHMRIHSGEKPFTCDMCGRRFAQREVMLRHLLVHEERRPYACPSCDKSFTQRGALEAHARAHAPPSARPLALHRCDRCPKVFLHSSGLSRHMMMHNGRVYECGACAREFKDKSSLLRHLRNANHAARPAPANHAARPAPAT</sequence>
<gene>
    <name evidence="14" type="ORF">SPLIT_LOCUS12255</name>
</gene>
<dbReference type="PANTHER" id="PTHR23226:SF416">
    <property type="entry name" value="FI01424P"/>
    <property type="match status" value="1"/>
</dbReference>
<dbReference type="SUPFAM" id="SSF57716">
    <property type="entry name" value="Glucocorticoid receptor-like (DNA-binding domain)"/>
    <property type="match status" value="1"/>
</dbReference>
<dbReference type="InterPro" id="IPR012934">
    <property type="entry name" value="Znf_AD"/>
</dbReference>
<keyword evidence="8" id="KW-0539">Nucleus</keyword>
<evidence type="ECO:0000256" key="1">
    <source>
        <dbReference type="ARBA" id="ARBA00004123"/>
    </source>
</evidence>
<dbReference type="Pfam" id="PF00096">
    <property type="entry name" value="zf-C2H2"/>
    <property type="match status" value="5"/>
</dbReference>
<dbReference type="InterPro" id="IPR036236">
    <property type="entry name" value="Znf_C2H2_sf"/>
</dbReference>
<evidence type="ECO:0000256" key="4">
    <source>
        <dbReference type="ARBA" id="ARBA00022771"/>
    </source>
</evidence>
<dbReference type="Pfam" id="PF07776">
    <property type="entry name" value="zf-AD"/>
    <property type="match status" value="1"/>
</dbReference>
<dbReference type="PROSITE" id="PS50157">
    <property type="entry name" value="ZINC_FINGER_C2H2_2"/>
    <property type="match status" value="5"/>
</dbReference>
<evidence type="ECO:0000256" key="11">
    <source>
        <dbReference type="SAM" id="MobiDB-lite"/>
    </source>
</evidence>
<evidence type="ECO:0000256" key="9">
    <source>
        <dbReference type="PROSITE-ProRule" id="PRU00042"/>
    </source>
</evidence>
<dbReference type="FunFam" id="3.30.160.60:FF:000110">
    <property type="entry name" value="Zinc finger protein-like"/>
    <property type="match status" value="1"/>
</dbReference>
<feature type="binding site" evidence="10">
    <location>
        <position position="24"/>
    </location>
    <ligand>
        <name>Zn(2+)</name>
        <dbReference type="ChEBI" id="CHEBI:29105"/>
    </ligand>
</feature>
<dbReference type="PROSITE" id="PS00028">
    <property type="entry name" value="ZINC_FINGER_C2H2_1"/>
    <property type="match status" value="5"/>
</dbReference>
<feature type="region of interest" description="Disordered" evidence="11">
    <location>
        <begin position="445"/>
        <end position="464"/>
    </location>
</feature>
<dbReference type="SMART" id="SM00868">
    <property type="entry name" value="zf-AD"/>
    <property type="match status" value="1"/>
</dbReference>
<name>A0A9P0NBK1_SPOLI</name>
<keyword evidence="7" id="KW-0804">Transcription</keyword>
<feature type="compositionally biased region" description="Basic and acidic residues" evidence="11">
    <location>
        <begin position="164"/>
        <end position="179"/>
    </location>
</feature>
<dbReference type="SMART" id="SM00355">
    <property type="entry name" value="ZnF_C2H2"/>
    <property type="match status" value="5"/>
</dbReference>
<dbReference type="GO" id="GO:0000981">
    <property type="term" value="F:DNA-binding transcription factor activity, RNA polymerase II-specific"/>
    <property type="evidence" value="ECO:0007669"/>
    <property type="project" value="TreeGrafter"/>
</dbReference>
<dbReference type="GO" id="GO:0000978">
    <property type="term" value="F:RNA polymerase II cis-regulatory region sequence-specific DNA binding"/>
    <property type="evidence" value="ECO:0007669"/>
    <property type="project" value="TreeGrafter"/>
</dbReference>
<evidence type="ECO:0000259" key="13">
    <source>
        <dbReference type="PROSITE" id="PS51915"/>
    </source>
</evidence>